<gene>
    <name evidence="2" type="ORF">KOF26_08145</name>
</gene>
<comment type="caution">
    <text evidence="2">The sequence shown here is derived from an EMBL/GenBank/DDBJ whole genome shotgun (WGS) entry which is preliminary data.</text>
</comment>
<dbReference type="EMBL" id="JAHKRT010000003">
    <property type="protein sequence ID" value="MBU3077833.1"/>
    <property type="molecule type" value="Genomic_DNA"/>
</dbReference>
<feature type="compositionally biased region" description="Basic and acidic residues" evidence="1">
    <location>
        <begin position="95"/>
        <end position="106"/>
    </location>
</feature>
<accession>A0ABS6BHQ5</accession>
<feature type="region of interest" description="Disordered" evidence="1">
    <location>
        <begin position="92"/>
        <end position="141"/>
    </location>
</feature>
<evidence type="ECO:0000313" key="3">
    <source>
        <dbReference type="Proteomes" id="UP000776276"/>
    </source>
</evidence>
<evidence type="ECO:0000313" key="2">
    <source>
        <dbReference type="EMBL" id="MBU3077833.1"/>
    </source>
</evidence>
<feature type="region of interest" description="Disordered" evidence="1">
    <location>
        <begin position="1"/>
        <end position="27"/>
    </location>
</feature>
<dbReference type="RefSeq" id="WP_216322917.1">
    <property type="nucleotide sequence ID" value="NZ_JAHKRT010000003.1"/>
</dbReference>
<protein>
    <submittedName>
        <fullName evidence="2">Uncharacterized protein</fullName>
    </submittedName>
</protein>
<reference evidence="2 3" key="1">
    <citation type="submission" date="2021-06" db="EMBL/GenBank/DDBJ databases">
        <title>Sphingomonas sp. XMGL2, whole genome shotgun sequencing project.</title>
        <authorList>
            <person name="Zhao G."/>
            <person name="Shen L."/>
        </authorList>
    </citation>
    <scope>NUCLEOTIDE SEQUENCE [LARGE SCALE GENOMIC DNA]</scope>
    <source>
        <strain evidence="2 3">XMGL2</strain>
    </source>
</reference>
<dbReference type="Proteomes" id="UP000776276">
    <property type="component" value="Unassembled WGS sequence"/>
</dbReference>
<organism evidence="2 3">
    <name type="scientific">Sphingomonas quercus</name>
    <dbReference type="NCBI Taxonomy" id="2842451"/>
    <lineage>
        <taxon>Bacteria</taxon>
        <taxon>Pseudomonadati</taxon>
        <taxon>Pseudomonadota</taxon>
        <taxon>Alphaproteobacteria</taxon>
        <taxon>Sphingomonadales</taxon>
        <taxon>Sphingomonadaceae</taxon>
        <taxon>Sphingomonas</taxon>
    </lineage>
</organism>
<name>A0ABS6BHQ5_9SPHN</name>
<sequence>MAELSALVRAPFEEEPDPRPEPLSSEQGLTLMQSVFASVDVVRYDDELRVTDPVDLLGYLSTLPIADQPDAMEKLAVAVDYAFSHAGGVFSITEHPNRSSDTDSRLIDPASTRSCSGQRMAQRAVTGTAASGRRGETGPDE</sequence>
<keyword evidence="3" id="KW-1185">Reference proteome</keyword>
<evidence type="ECO:0000256" key="1">
    <source>
        <dbReference type="SAM" id="MobiDB-lite"/>
    </source>
</evidence>
<proteinExistence type="predicted"/>